<feature type="transmembrane region" description="Helical" evidence="2">
    <location>
        <begin position="36"/>
        <end position="66"/>
    </location>
</feature>
<dbReference type="AlphaFoldDB" id="A0A1U7CKS0"/>
<name>A0A1U7CKS0_9BACT</name>
<evidence type="ECO:0000256" key="2">
    <source>
        <dbReference type="SAM" id="Phobius"/>
    </source>
</evidence>
<gene>
    <name evidence="3" type="ORF">BSF38_00959</name>
</gene>
<keyword evidence="2" id="KW-0472">Membrane</keyword>
<feature type="region of interest" description="Disordered" evidence="1">
    <location>
        <begin position="261"/>
        <end position="286"/>
    </location>
</feature>
<reference evidence="4" key="1">
    <citation type="submission" date="2016-12" db="EMBL/GenBank/DDBJ databases">
        <title>Comparative genomics of four Isosphaeraceae planctomycetes: a common pool of plasmids and glycoside hydrolase genes.</title>
        <authorList>
            <person name="Ivanova A."/>
        </authorList>
    </citation>
    <scope>NUCLEOTIDE SEQUENCE [LARGE SCALE GENOMIC DNA]</scope>
    <source>
        <strain evidence="4">PX4</strain>
    </source>
</reference>
<dbReference type="KEGG" id="pbor:BSF38_00959"/>
<proteinExistence type="predicted"/>
<organism evidence="3 4">
    <name type="scientific">Paludisphaera borealis</name>
    <dbReference type="NCBI Taxonomy" id="1387353"/>
    <lineage>
        <taxon>Bacteria</taxon>
        <taxon>Pseudomonadati</taxon>
        <taxon>Planctomycetota</taxon>
        <taxon>Planctomycetia</taxon>
        <taxon>Isosphaerales</taxon>
        <taxon>Isosphaeraceae</taxon>
        <taxon>Paludisphaera</taxon>
    </lineage>
</organism>
<dbReference type="Proteomes" id="UP000186309">
    <property type="component" value="Chromosome"/>
</dbReference>
<keyword evidence="4" id="KW-1185">Reference proteome</keyword>
<evidence type="ECO:0000256" key="1">
    <source>
        <dbReference type="SAM" id="MobiDB-lite"/>
    </source>
</evidence>
<dbReference type="EMBL" id="CP019082">
    <property type="protein sequence ID" value="APW59535.1"/>
    <property type="molecule type" value="Genomic_DNA"/>
</dbReference>
<dbReference type="RefSeq" id="WP_076343702.1">
    <property type="nucleotide sequence ID" value="NZ_CP019082.1"/>
</dbReference>
<evidence type="ECO:0000313" key="3">
    <source>
        <dbReference type="EMBL" id="APW59535.1"/>
    </source>
</evidence>
<sequence>MAIDQETTPTTTDLNANWPVIENEIPTYRAVSTRAIFAVICGLLAVFSFAHPIFYLFAVLAVILGVTADRAIQRHPEMLTGQTMARVGVLLGLVFGLSIATVTSLQNYLIRREAVKFAATYAEALKASPLAEVYWLGLPPTTRAKVTAQENWTQLQQSSKQDLAMTEMKHAPLKALADRLKSSPEQKISFLKVETQSEDGDMLPVVLAVFEIDGPTVKEHEGRELALAVLKGMIPEGSKAYEWWVEDLRYPYKPSTYVIPDKPVDDGHGHAPGGGGDHGPGDGHNH</sequence>
<evidence type="ECO:0000313" key="4">
    <source>
        <dbReference type="Proteomes" id="UP000186309"/>
    </source>
</evidence>
<keyword evidence="2" id="KW-1133">Transmembrane helix</keyword>
<accession>A0A1U7CKS0</accession>
<keyword evidence="2" id="KW-0812">Transmembrane</keyword>
<feature type="transmembrane region" description="Helical" evidence="2">
    <location>
        <begin position="87"/>
        <end position="109"/>
    </location>
</feature>
<protein>
    <submittedName>
        <fullName evidence="3">Uncharacterized protein</fullName>
    </submittedName>
</protein>